<evidence type="ECO:0000313" key="4">
    <source>
        <dbReference type="EMBL" id="KMZ74202.1"/>
    </source>
</evidence>
<dbReference type="OrthoDB" id="427886at2759"/>
<evidence type="ECO:0000313" key="5">
    <source>
        <dbReference type="Proteomes" id="UP000036987"/>
    </source>
</evidence>
<comment type="subcellular location">
    <subcellularLocation>
        <location evidence="1">Nucleus</location>
        <location evidence="1">Nucleolus</location>
    </subcellularLocation>
</comment>
<evidence type="ECO:0000256" key="2">
    <source>
        <dbReference type="ARBA" id="ARBA00023242"/>
    </source>
</evidence>
<comment type="caution">
    <text evidence="4">The sequence shown here is derived from an EMBL/GenBank/DDBJ whole genome shotgun (WGS) entry which is preliminary data.</text>
</comment>
<dbReference type="PANTHER" id="PTHR21686">
    <property type="entry name" value="DEOXYNUCLEOTIDYLTRANSFERASE TERMINAL-INTERACTING PROTEIN 2"/>
    <property type="match status" value="1"/>
</dbReference>
<evidence type="ECO:0000259" key="3">
    <source>
        <dbReference type="Pfam" id="PF08698"/>
    </source>
</evidence>
<dbReference type="AlphaFoldDB" id="A0A0K9Q109"/>
<dbReference type="GO" id="GO:0006396">
    <property type="term" value="P:RNA processing"/>
    <property type="evidence" value="ECO:0000318"/>
    <property type="project" value="GO_Central"/>
</dbReference>
<keyword evidence="5" id="KW-1185">Reference proteome</keyword>
<dbReference type="Pfam" id="PF08698">
    <property type="entry name" value="Fcf2"/>
    <property type="match status" value="1"/>
</dbReference>
<dbReference type="Proteomes" id="UP000036987">
    <property type="component" value="Unassembled WGS sequence"/>
</dbReference>
<keyword evidence="2" id="KW-0539">Nucleus</keyword>
<dbReference type="STRING" id="29655.A0A0K9Q109"/>
<dbReference type="InterPro" id="IPR014810">
    <property type="entry name" value="Fcf2_C"/>
</dbReference>
<name>A0A0K9Q109_ZOSMR</name>
<dbReference type="OMA" id="WKNKGRQ"/>
<proteinExistence type="predicted"/>
<feature type="domain" description="Fcf2 pre-rRNA processing C-terminal" evidence="3">
    <location>
        <begin position="75"/>
        <end position="169"/>
    </location>
</feature>
<dbReference type="InterPro" id="IPR039883">
    <property type="entry name" value="Fcf2/DNTTIP2"/>
</dbReference>
<sequence length="204" mass="23507">MEDSVEAHVSKPSISLTWDPKIPSFTQNRNTSSEKIQAIPHTSMWMDKSKLIDGLFVPPKDIRKMNKIIRKSIPDTAGSRWFDMPAPTVTPSLKKDLELLKLRSFTDPKRFYKKTELKSKGLPKYFQMGTVIESSSDFFSSRLTKKERKTTIADELLSDPTLKSYRKRKIGEITESHRSAGHAKWKINKGTQMKRRAKPRRAIL</sequence>
<reference evidence="5" key="1">
    <citation type="journal article" date="2016" name="Nature">
        <title>The genome of the seagrass Zostera marina reveals angiosperm adaptation to the sea.</title>
        <authorList>
            <person name="Olsen J.L."/>
            <person name="Rouze P."/>
            <person name="Verhelst B."/>
            <person name="Lin Y.-C."/>
            <person name="Bayer T."/>
            <person name="Collen J."/>
            <person name="Dattolo E."/>
            <person name="De Paoli E."/>
            <person name="Dittami S."/>
            <person name="Maumus F."/>
            <person name="Michel G."/>
            <person name="Kersting A."/>
            <person name="Lauritano C."/>
            <person name="Lohaus R."/>
            <person name="Toepel M."/>
            <person name="Tonon T."/>
            <person name="Vanneste K."/>
            <person name="Amirebrahimi M."/>
            <person name="Brakel J."/>
            <person name="Bostroem C."/>
            <person name="Chovatia M."/>
            <person name="Grimwood J."/>
            <person name="Jenkins J.W."/>
            <person name="Jueterbock A."/>
            <person name="Mraz A."/>
            <person name="Stam W.T."/>
            <person name="Tice H."/>
            <person name="Bornberg-Bauer E."/>
            <person name="Green P.J."/>
            <person name="Pearson G.A."/>
            <person name="Procaccini G."/>
            <person name="Duarte C.M."/>
            <person name="Schmutz J."/>
            <person name="Reusch T.B.H."/>
            <person name="Van de Peer Y."/>
        </authorList>
    </citation>
    <scope>NUCLEOTIDE SEQUENCE [LARGE SCALE GENOMIC DNA]</scope>
    <source>
        <strain evidence="5">cv. Finnish</strain>
    </source>
</reference>
<gene>
    <name evidence="4" type="ORF">ZOSMA_133G00520</name>
</gene>
<protein>
    <submittedName>
        <fullName evidence="4">rRNA-processing protein FCF2</fullName>
    </submittedName>
</protein>
<dbReference type="GO" id="GO:0005730">
    <property type="term" value="C:nucleolus"/>
    <property type="evidence" value="ECO:0000318"/>
    <property type="project" value="GO_Central"/>
</dbReference>
<organism evidence="4 5">
    <name type="scientific">Zostera marina</name>
    <name type="common">Eelgrass</name>
    <dbReference type="NCBI Taxonomy" id="29655"/>
    <lineage>
        <taxon>Eukaryota</taxon>
        <taxon>Viridiplantae</taxon>
        <taxon>Streptophyta</taxon>
        <taxon>Embryophyta</taxon>
        <taxon>Tracheophyta</taxon>
        <taxon>Spermatophyta</taxon>
        <taxon>Magnoliopsida</taxon>
        <taxon>Liliopsida</taxon>
        <taxon>Zosteraceae</taxon>
        <taxon>Zostera</taxon>
    </lineage>
</organism>
<dbReference type="PANTHER" id="PTHR21686:SF12">
    <property type="entry name" value="DEOXYNUCLEOTIDYLTRANSFERASE TERMINAL-INTERACTING PROTEIN 2"/>
    <property type="match status" value="1"/>
</dbReference>
<dbReference type="EMBL" id="LFYR01000391">
    <property type="protein sequence ID" value="KMZ74202.1"/>
    <property type="molecule type" value="Genomic_DNA"/>
</dbReference>
<accession>A0A0K9Q109</accession>
<evidence type="ECO:0000256" key="1">
    <source>
        <dbReference type="ARBA" id="ARBA00004604"/>
    </source>
</evidence>